<evidence type="ECO:0000313" key="3">
    <source>
        <dbReference type="Proteomes" id="UP000677803"/>
    </source>
</evidence>
<accession>A0A8S4C134</accession>
<evidence type="ECO:0000256" key="1">
    <source>
        <dbReference type="SAM" id="SignalP"/>
    </source>
</evidence>
<evidence type="ECO:0000313" key="2">
    <source>
        <dbReference type="EMBL" id="CAG6022043.1"/>
    </source>
</evidence>
<gene>
    <name evidence="2" type="ORF">MMEN_LOCUS22245</name>
</gene>
<dbReference type="OrthoDB" id="10539345at2759"/>
<dbReference type="Proteomes" id="UP000677803">
    <property type="component" value="Unassembled WGS sequence"/>
</dbReference>
<dbReference type="AlphaFoldDB" id="A0A8S4C134"/>
<sequence>MLRFGGRMFGFSALLSLLLAGLVVASSDLFDNQLGDINYCKKQCQITVKNKSPAKSGSASRKREGACVVAVVMMMVRVTHARTHARRGGR</sequence>
<keyword evidence="1" id="KW-0732">Signal</keyword>
<feature type="chain" id="PRO_5035901598" evidence="1">
    <location>
        <begin position="26"/>
        <end position="90"/>
    </location>
</feature>
<proteinExistence type="predicted"/>
<name>A0A8S4C134_9TELE</name>
<comment type="caution">
    <text evidence="2">The sequence shown here is derived from an EMBL/GenBank/DDBJ whole genome shotgun (WGS) entry which is preliminary data.</text>
</comment>
<dbReference type="EMBL" id="CAJRST010041289">
    <property type="protein sequence ID" value="CAG6022043.1"/>
    <property type="molecule type" value="Genomic_DNA"/>
</dbReference>
<feature type="signal peptide" evidence="1">
    <location>
        <begin position="1"/>
        <end position="25"/>
    </location>
</feature>
<protein>
    <submittedName>
        <fullName evidence="2">(Atlantic silverside) hypothetical protein</fullName>
    </submittedName>
</protein>
<organism evidence="2 3">
    <name type="scientific">Menidia menidia</name>
    <name type="common">Atlantic silverside</name>
    <dbReference type="NCBI Taxonomy" id="238744"/>
    <lineage>
        <taxon>Eukaryota</taxon>
        <taxon>Metazoa</taxon>
        <taxon>Chordata</taxon>
        <taxon>Craniata</taxon>
        <taxon>Vertebrata</taxon>
        <taxon>Euteleostomi</taxon>
        <taxon>Actinopterygii</taxon>
        <taxon>Neopterygii</taxon>
        <taxon>Teleostei</taxon>
        <taxon>Neoteleostei</taxon>
        <taxon>Acanthomorphata</taxon>
        <taxon>Ovalentaria</taxon>
        <taxon>Atherinomorphae</taxon>
        <taxon>Atheriniformes</taxon>
        <taxon>Atherinopsidae</taxon>
        <taxon>Menidiinae</taxon>
        <taxon>Menidia</taxon>
    </lineage>
</organism>
<keyword evidence="3" id="KW-1185">Reference proteome</keyword>
<reference evidence="2" key="1">
    <citation type="submission" date="2021-05" db="EMBL/GenBank/DDBJ databases">
        <authorList>
            <person name="Tigano A."/>
        </authorList>
    </citation>
    <scope>NUCLEOTIDE SEQUENCE</scope>
</reference>